<keyword evidence="9" id="KW-1185">Reference proteome</keyword>
<name>A0AAD5Q328_PYTIN</name>
<feature type="domain" description="DM10" evidence="7">
    <location>
        <begin position="77"/>
        <end position="187"/>
    </location>
</feature>
<dbReference type="AlphaFoldDB" id="A0AAD5Q328"/>
<dbReference type="GO" id="GO:0000281">
    <property type="term" value="P:mitotic cytokinesis"/>
    <property type="evidence" value="ECO:0007669"/>
    <property type="project" value="TreeGrafter"/>
</dbReference>
<dbReference type="PANTHER" id="PTHR12086:SF9">
    <property type="entry name" value="EF-HAND DOMAIN-CONTAINING PROTEIN 1"/>
    <property type="match status" value="1"/>
</dbReference>
<dbReference type="PROSITE" id="PS51336">
    <property type="entry name" value="DM10"/>
    <property type="match status" value="3"/>
</dbReference>
<dbReference type="GO" id="GO:0007052">
    <property type="term" value="P:mitotic spindle organization"/>
    <property type="evidence" value="ECO:0007669"/>
    <property type="project" value="TreeGrafter"/>
</dbReference>
<dbReference type="PANTHER" id="PTHR12086">
    <property type="entry name" value="EF-HAND DOMAIN C-TERMINAL CONTAINING PROTEIN"/>
    <property type="match status" value="1"/>
</dbReference>
<keyword evidence="4" id="KW-0677">Repeat</keyword>
<evidence type="ECO:0000256" key="6">
    <source>
        <dbReference type="ARBA" id="ARBA00023273"/>
    </source>
</evidence>
<dbReference type="FunFam" id="2.30.29.170:FF:000004">
    <property type="entry name" value="EF-hand domain containing 2"/>
    <property type="match status" value="1"/>
</dbReference>
<dbReference type="Gene3D" id="2.30.29.170">
    <property type="match status" value="3"/>
</dbReference>
<dbReference type="GO" id="GO:0043014">
    <property type="term" value="F:alpha-tubulin binding"/>
    <property type="evidence" value="ECO:0007669"/>
    <property type="project" value="TreeGrafter"/>
</dbReference>
<gene>
    <name evidence="8" type="ORF">P43SY_003682</name>
</gene>
<accession>A0AAD5Q328</accession>
<feature type="domain" description="DM10" evidence="7">
    <location>
        <begin position="253"/>
        <end position="375"/>
    </location>
</feature>
<evidence type="ECO:0000256" key="4">
    <source>
        <dbReference type="ARBA" id="ARBA00022737"/>
    </source>
</evidence>
<proteinExistence type="predicted"/>
<reference evidence="8" key="1">
    <citation type="submission" date="2021-12" db="EMBL/GenBank/DDBJ databases">
        <title>Prjna785345.</title>
        <authorList>
            <person name="Rujirawat T."/>
            <person name="Krajaejun T."/>
        </authorList>
    </citation>
    <scope>NUCLEOTIDE SEQUENCE</scope>
    <source>
        <strain evidence="8">Pi057C3</strain>
    </source>
</reference>
<protein>
    <recommendedName>
        <fullName evidence="7">DM10 domain-containing protein</fullName>
    </recommendedName>
</protein>
<keyword evidence="6" id="KW-0966">Cell projection</keyword>
<evidence type="ECO:0000256" key="2">
    <source>
        <dbReference type="ARBA" id="ARBA00004245"/>
    </source>
</evidence>
<keyword evidence="3" id="KW-0963">Cytoplasm</keyword>
<evidence type="ECO:0000256" key="5">
    <source>
        <dbReference type="ARBA" id="ARBA00023212"/>
    </source>
</evidence>
<dbReference type="InterPro" id="IPR006602">
    <property type="entry name" value="DM10_dom"/>
</dbReference>
<dbReference type="SMART" id="SM00676">
    <property type="entry name" value="DM10"/>
    <property type="match status" value="3"/>
</dbReference>
<dbReference type="EMBL" id="JAKCXM010000474">
    <property type="protein sequence ID" value="KAJ0393663.1"/>
    <property type="molecule type" value="Genomic_DNA"/>
</dbReference>
<dbReference type="FunFam" id="2.30.29.170:FF:000002">
    <property type="entry name" value="EF-hand domain (C-terminal) containing 1"/>
    <property type="match status" value="1"/>
</dbReference>
<dbReference type="GO" id="GO:0005930">
    <property type="term" value="C:axoneme"/>
    <property type="evidence" value="ECO:0007669"/>
    <property type="project" value="TreeGrafter"/>
</dbReference>
<dbReference type="GO" id="GO:0060285">
    <property type="term" value="P:cilium-dependent cell motility"/>
    <property type="evidence" value="ECO:0007669"/>
    <property type="project" value="TreeGrafter"/>
</dbReference>
<feature type="domain" description="DM10" evidence="7">
    <location>
        <begin position="429"/>
        <end position="530"/>
    </location>
</feature>
<dbReference type="Pfam" id="PF06565">
    <property type="entry name" value="DM10_dom"/>
    <property type="match status" value="3"/>
</dbReference>
<comment type="subcellular location">
    <subcellularLocation>
        <location evidence="1">Cell projection</location>
        <location evidence="1">Cilium</location>
    </subcellularLocation>
    <subcellularLocation>
        <location evidence="2">Cytoplasm</location>
        <location evidence="2">Cytoskeleton</location>
    </subcellularLocation>
</comment>
<keyword evidence="5" id="KW-0206">Cytoskeleton</keyword>
<dbReference type="GO" id="GO:0072686">
    <property type="term" value="C:mitotic spindle"/>
    <property type="evidence" value="ECO:0007669"/>
    <property type="project" value="TreeGrafter"/>
</dbReference>
<dbReference type="Proteomes" id="UP001209570">
    <property type="component" value="Unassembled WGS sequence"/>
</dbReference>
<evidence type="ECO:0000256" key="3">
    <source>
        <dbReference type="ARBA" id="ARBA00022490"/>
    </source>
</evidence>
<comment type="caution">
    <text evidence="8">The sequence shown here is derived from an EMBL/GenBank/DDBJ whole genome shotgun (WGS) entry which is preliminary data.</text>
</comment>
<evidence type="ECO:0000256" key="1">
    <source>
        <dbReference type="ARBA" id="ARBA00004138"/>
    </source>
</evidence>
<organism evidence="8 9">
    <name type="scientific">Pythium insidiosum</name>
    <name type="common">Pythiosis disease agent</name>
    <dbReference type="NCBI Taxonomy" id="114742"/>
    <lineage>
        <taxon>Eukaryota</taxon>
        <taxon>Sar</taxon>
        <taxon>Stramenopiles</taxon>
        <taxon>Oomycota</taxon>
        <taxon>Peronosporomycetes</taxon>
        <taxon>Pythiales</taxon>
        <taxon>Pythiaceae</taxon>
        <taxon>Pythium</taxon>
    </lineage>
</organism>
<dbReference type="InterPro" id="IPR040193">
    <property type="entry name" value="EFHC1/EFHC2/EFHB"/>
</dbReference>
<sequence>MPTTQSLEKQKNVPMIFRRHGDTTPKMLGHALGGTKPHSHYIRELERQGLDKMTTLENNAAALSVTRPFCPNFIANDKKVLCFGAYFLEAVHESNLENYRVRKCEVFYYLEDDTIQITEPKIENSGILQGNFVKRHRIPKPESDAQGNMQYFTVRDMNVGAELTFYGRTFHLITADPFTRQHLAQRGVVVPPNEEPPRDAYTEIRFAHMSRETGMDPNANYGKKQYPMKEFMEARLGKFARPPDFLRRFLDHDRHVLRFFAIWDDTDKLYGMKHRYTVHFFLADNTIEILESYERNSGCDPFPKLLNRAKLSRDPKKQVSAAVCDNETEESLAVHAQNMYSWRDFAIGQYIAIYNRQILLLDADASTREWFEANGRPLGPAIVVQDAPKSIPPFVPPAHDGFGSEDDSLQSCYHLLPKAPLKSLESLDTTEVLRFRARFETTKPEDVDRRFVISLIVSDASVLIMEPAQRNSGIVGGKFLERTRVKRADGSGQYLGLNDFYVGARVQISGRCFVIYEMDDYSMNYMEAHAPKFVRSNKIAVVQKVRSRLLDRPAFVAKTDALRGTRRVLDAEQLAALLEDLVADFAVHDAITIIRHYGEKASMTIDLDALQHLVG</sequence>
<evidence type="ECO:0000259" key="7">
    <source>
        <dbReference type="PROSITE" id="PS51336"/>
    </source>
</evidence>
<evidence type="ECO:0000313" key="9">
    <source>
        <dbReference type="Proteomes" id="UP001209570"/>
    </source>
</evidence>
<evidence type="ECO:0000313" key="8">
    <source>
        <dbReference type="EMBL" id="KAJ0393663.1"/>
    </source>
</evidence>